<dbReference type="EMBL" id="JAAEDI010000019">
    <property type="protein sequence ID" value="MBR0651557.1"/>
    <property type="molecule type" value="Genomic_DNA"/>
</dbReference>
<proteinExistence type="predicted"/>
<name>A0ABS5EKK1_9PROT</name>
<comment type="caution">
    <text evidence="1">The sequence shown here is derived from an EMBL/GenBank/DDBJ whole genome shotgun (WGS) entry which is preliminary data.</text>
</comment>
<organism evidence="1 2">
    <name type="scientific">Neoroseomonas terrae</name>
    <dbReference type="NCBI Taxonomy" id="424799"/>
    <lineage>
        <taxon>Bacteria</taxon>
        <taxon>Pseudomonadati</taxon>
        <taxon>Pseudomonadota</taxon>
        <taxon>Alphaproteobacteria</taxon>
        <taxon>Acetobacterales</taxon>
        <taxon>Acetobacteraceae</taxon>
        <taxon>Neoroseomonas</taxon>
    </lineage>
</organism>
<keyword evidence="2" id="KW-1185">Reference proteome</keyword>
<protein>
    <submittedName>
        <fullName evidence="1">Uncharacterized protein</fullName>
    </submittedName>
</protein>
<dbReference type="Proteomes" id="UP000698752">
    <property type="component" value="Unassembled WGS sequence"/>
</dbReference>
<reference evidence="2" key="1">
    <citation type="journal article" date="2021" name="Syst. Appl. Microbiol.">
        <title>Roseomonas hellenica sp. nov., isolated from roots of wild-growing Alkanna tinctoria.</title>
        <authorList>
            <person name="Rat A."/>
            <person name="Naranjo H.D."/>
            <person name="Lebbe L."/>
            <person name="Cnockaert M."/>
            <person name="Krigas N."/>
            <person name="Grigoriadou K."/>
            <person name="Maloupa E."/>
            <person name="Willems A."/>
        </authorList>
    </citation>
    <scope>NUCLEOTIDE SEQUENCE [LARGE SCALE GENOMIC DNA]</scope>
    <source>
        <strain evidence="2">LMG 31159</strain>
    </source>
</reference>
<gene>
    <name evidence="1" type="ORF">GXW78_17940</name>
</gene>
<dbReference type="RefSeq" id="WP_211870222.1">
    <property type="nucleotide sequence ID" value="NZ_JAAEDI010000019.1"/>
</dbReference>
<accession>A0ABS5EKK1</accession>
<evidence type="ECO:0000313" key="2">
    <source>
        <dbReference type="Proteomes" id="UP000698752"/>
    </source>
</evidence>
<evidence type="ECO:0000313" key="1">
    <source>
        <dbReference type="EMBL" id="MBR0651557.1"/>
    </source>
</evidence>
<sequence>MTDTEPLGPVIDRVVDAFLRRHRRKAYAAFVRARPRTMEEAFERYVPFWAFLDALRDPGVGTGIRRDYLRAAATLRLDERLIPPARPDPPTFALLLWPIVLVGLIRLWLRLKLVSGHGAIPAPPFRQVVAAGPWRRKRSGSQLAAPATASPDPRTKHDAALRMIELLVERRPDLMRELAAAMLDPARGADDDDRVVYEVHPKLVAFWEEEGFPYEKQPLWLFHTLQKVCLMIALGYGSPEAERATSIPNRRKQP</sequence>